<sequence>LNSTKLKVFLSFVWFFFVQAIWLSWFTSTKYQGKLILVVYAFLIFSFALQFSIASYIFLKNKKFSFFKIFLVASVWTIFEWSRLFFMSGFPFNQVGLALSNYHISLQLASIIGIYGLSFYVIFVNLTALKAIIDKSFKVGILWVILAFFPYLYGYFHEKIYEKKFELSNKLNVCLVQTALLPEEKVLTKNYFDHFISPMYQWQSIINFINQKKIDDLDLIVLPEAALPFSANDHFYPFEKVQLLFSQKFGEDVLAKLPILKEPFARQYKDDWYVSNSYFAKALSNIYQSEIAIGFDDFDQKIDKSYNAAFYFSPKLDTYKRYEKQVLVPMGEYIP</sequence>
<feature type="transmembrane region" description="Helical" evidence="8">
    <location>
        <begin position="139"/>
        <end position="156"/>
    </location>
</feature>
<dbReference type="Gene3D" id="3.60.110.10">
    <property type="entry name" value="Carbon-nitrogen hydrolase"/>
    <property type="match status" value="1"/>
</dbReference>
<feature type="transmembrane region" description="Helical" evidence="8">
    <location>
        <begin position="66"/>
        <end position="86"/>
    </location>
</feature>
<organism evidence="10">
    <name type="scientific">marine sediment metagenome</name>
    <dbReference type="NCBI Taxonomy" id="412755"/>
    <lineage>
        <taxon>unclassified sequences</taxon>
        <taxon>metagenomes</taxon>
        <taxon>ecological metagenomes</taxon>
    </lineage>
</organism>
<evidence type="ECO:0000256" key="2">
    <source>
        <dbReference type="ARBA" id="ARBA00022475"/>
    </source>
</evidence>
<dbReference type="EMBL" id="LAZR01069787">
    <property type="protein sequence ID" value="KKK47025.1"/>
    <property type="molecule type" value="Genomic_DNA"/>
</dbReference>
<evidence type="ECO:0000256" key="8">
    <source>
        <dbReference type="SAM" id="Phobius"/>
    </source>
</evidence>
<evidence type="ECO:0000256" key="6">
    <source>
        <dbReference type="ARBA" id="ARBA00023136"/>
    </source>
</evidence>
<feature type="domain" description="CN hydrolase" evidence="9">
    <location>
        <begin position="176"/>
        <end position="335"/>
    </location>
</feature>
<reference evidence="10" key="1">
    <citation type="journal article" date="2015" name="Nature">
        <title>Complex archaea that bridge the gap between prokaryotes and eukaryotes.</title>
        <authorList>
            <person name="Spang A."/>
            <person name="Saw J.H."/>
            <person name="Jorgensen S.L."/>
            <person name="Zaremba-Niedzwiedzka K."/>
            <person name="Martijn J."/>
            <person name="Lind A.E."/>
            <person name="van Eijk R."/>
            <person name="Schleper C."/>
            <person name="Guy L."/>
            <person name="Ettema T.J."/>
        </authorList>
    </citation>
    <scope>NUCLEOTIDE SEQUENCE</scope>
</reference>
<feature type="transmembrane region" description="Helical" evidence="8">
    <location>
        <begin position="106"/>
        <end position="127"/>
    </location>
</feature>
<dbReference type="GO" id="GO:0005886">
    <property type="term" value="C:plasma membrane"/>
    <property type="evidence" value="ECO:0007669"/>
    <property type="project" value="UniProtKB-SubCell"/>
</dbReference>
<dbReference type="GO" id="GO:0016410">
    <property type="term" value="F:N-acyltransferase activity"/>
    <property type="evidence" value="ECO:0007669"/>
    <property type="project" value="InterPro"/>
</dbReference>
<dbReference type="InterPro" id="IPR003010">
    <property type="entry name" value="C-N_Hydrolase"/>
</dbReference>
<dbReference type="PROSITE" id="PS50263">
    <property type="entry name" value="CN_HYDROLASE"/>
    <property type="match status" value="1"/>
</dbReference>
<feature type="transmembrane region" description="Helical" evidence="8">
    <location>
        <begin position="37"/>
        <end position="59"/>
    </location>
</feature>
<gene>
    <name evidence="10" type="ORF">LCGC14_3159350</name>
</gene>
<dbReference type="GO" id="GO:0042158">
    <property type="term" value="P:lipoprotein biosynthetic process"/>
    <property type="evidence" value="ECO:0007669"/>
    <property type="project" value="InterPro"/>
</dbReference>
<evidence type="ECO:0000256" key="7">
    <source>
        <dbReference type="ARBA" id="ARBA00023315"/>
    </source>
</evidence>
<feature type="non-terminal residue" evidence="10">
    <location>
        <position position="1"/>
    </location>
</feature>
<keyword evidence="4 8" id="KW-0812">Transmembrane</keyword>
<keyword evidence="6 8" id="KW-0472">Membrane</keyword>
<name>A0A0F8WFT1_9ZZZZ</name>
<evidence type="ECO:0000256" key="3">
    <source>
        <dbReference type="ARBA" id="ARBA00022679"/>
    </source>
</evidence>
<dbReference type="InterPro" id="IPR036526">
    <property type="entry name" value="C-N_Hydrolase_sf"/>
</dbReference>
<dbReference type="InterPro" id="IPR045378">
    <property type="entry name" value="LNT_N"/>
</dbReference>
<dbReference type="InterPro" id="IPR004563">
    <property type="entry name" value="Apolipo_AcylTrfase"/>
</dbReference>
<keyword evidence="3" id="KW-0808">Transferase</keyword>
<accession>A0A0F8WFT1</accession>
<proteinExistence type="predicted"/>
<dbReference type="PANTHER" id="PTHR38686">
    <property type="entry name" value="APOLIPOPROTEIN N-ACYLTRANSFERASE"/>
    <property type="match status" value="1"/>
</dbReference>
<feature type="non-terminal residue" evidence="10">
    <location>
        <position position="335"/>
    </location>
</feature>
<protein>
    <recommendedName>
        <fullName evidence="9">CN hydrolase domain-containing protein</fullName>
    </recommendedName>
</protein>
<dbReference type="Pfam" id="PF20154">
    <property type="entry name" value="LNT_N"/>
    <property type="match status" value="1"/>
</dbReference>
<evidence type="ECO:0000256" key="1">
    <source>
        <dbReference type="ARBA" id="ARBA00004651"/>
    </source>
</evidence>
<dbReference type="AlphaFoldDB" id="A0A0F8WFT1"/>
<comment type="subcellular location">
    <subcellularLocation>
        <location evidence="1">Cell membrane</location>
        <topology evidence="1">Multi-pass membrane protein</topology>
    </subcellularLocation>
</comment>
<feature type="transmembrane region" description="Helical" evidence="8">
    <location>
        <begin position="7"/>
        <end position="25"/>
    </location>
</feature>
<keyword evidence="5 8" id="KW-1133">Transmembrane helix</keyword>
<dbReference type="SUPFAM" id="SSF56317">
    <property type="entry name" value="Carbon-nitrogen hydrolase"/>
    <property type="match status" value="1"/>
</dbReference>
<evidence type="ECO:0000256" key="5">
    <source>
        <dbReference type="ARBA" id="ARBA00022989"/>
    </source>
</evidence>
<evidence type="ECO:0000313" key="10">
    <source>
        <dbReference type="EMBL" id="KKK47025.1"/>
    </source>
</evidence>
<comment type="caution">
    <text evidence="10">The sequence shown here is derived from an EMBL/GenBank/DDBJ whole genome shotgun (WGS) entry which is preliminary data.</text>
</comment>
<evidence type="ECO:0000259" key="9">
    <source>
        <dbReference type="PROSITE" id="PS50263"/>
    </source>
</evidence>
<keyword evidence="2" id="KW-1003">Cell membrane</keyword>
<keyword evidence="7" id="KW-0012">Acyltransferase</keyword>
<dbReference type="PANTHER" id="PTHR38686:SF1">
    <property type="entry name" value="APOLIPOPROTEIN N-ACYLTRANSFERASE"/>
    <property type="match status" value="1"/>
</dbReference>
<evidence type="ECO:0000256" key="4">
    <source>
        <dbReference type="ARBA" id="ARBA00022692"/>
    </source>
</evidence>